<sequence>MCLPLKSTSPKEIVEEIRNLKDGKAPGYDLIDAKLLKNLPHKDRKLTWQKHIWTKSKQLDGKLRTLNWLLGRKSQLNPNSKMLVYKTTIKPIWTYGIQLWGTASNSNIDILERFQTKALRTMFGIPRSISNRYIYLDLGLKTVRQEAAQNSLKYQEKLTAHVNKLAHALSGEFALQHTRLKRSDVPSLHKRFTT</sequence>
<dbReference type="OrthoDB" id="415068at2759"/>
<keyword evidence="2" id="KW-1185">Reference proteome</keyword>
<protein>
    <submittedName>
        <fullName evidence="1">(apollo) hypothetical protein</fullName>
    </submittedName>
</protein>
<proteinExistence type="predicted"/>
<dbReference type="Proteomes" id="UP000691718">
    <property type="component" value="Unassembled WGS sequence"/>
</dbReference>
<reference evidence="1" key="1">
    <citation type="submission" date="2021-04" db="EMBL/GenBank/DDBJ databases">
        <authorList>
            <person name="Tunstrom K."/>
        </authorList>
    </citation>
    <scope>NUCLEOTIDE SEQUENCE</scope>
</reference>
<dbReference type="AlphaFoldDB" id="A0A8S3Y4E1"/>
<evidence type="ECO:0000313" key="2">
    <source>
        <dbReference type="Proteomes" id="UP000691718"/>
    </source>
</evidence>
<organism evidence="1 2">
    <name type="scientific">Parnassius apollo</name>
    <name type="common">Apollo butterfly</name>
    <name type="synonym">Papilio apollo</name>
    <dbReference type="NCBI Taxonomy" id="110799"/>
    <lineage>
        <taxon>Eukaryota</taxon>
        <taxon>Metazoa</taxon>
        <taxon>Ecdysozoa</taxon>
        <taxon>Arthropoda</taxon>
        <taxon>Hexapoda</taxon>
        <taxon>Insecta</taxon>
        <taxon>Pterygota</taxon>
        <taxon>Neoptera</taxon>
        <taxon>Endopterygota</taxon>
        <taxon>Lepidoptera</taxon>
        <taxon>Glossata</taxon>
        <taxon>Ditrysia</taxon>
        <taxon>Papilionoidea</taxon>
        <taxon>Papilionidae</taxon>
        <taxon>Parnassiinae</taxon>
        <taxon>Parnassini</taxon>
        <taxon>Parnassius</taxon>
        <taxon>Parnassius</taxon>
    </lineage>
</organism>
<comment type="caution">
    <text evidence="1">The sequence shown here is derived from an EMBL/GenBank/DDBJ whole genome shotgun (WGS) entry which is preliminary data.</text>
</comment>
<name>A0A8S3Y4E1_PARAO</name>
<gene>
    <name evidence="1" type="ORF">PAPOLLO_LOCUS25578</name>
</gene>
<evidence type="ECO:0000313" key="1">
    <source>
        <dbReference type="EMBL" id="CAG5053184.1"/>
    </source>
</evidence>
<accession>A0A8S3Y4E1</accession>
<dbReference type="EMBL" id="CAJQZP010001539">
    <property type="protein sequence ID" value="CAG5053184.1"/>
    <property type="molecule type" value="Genomic_DNA"/>
</dbReference>